<dbReference type="PANTHER" id="PTHR14140:SF27">
    <property type="entry name" value="OS04G0289800 PROTEIN"/>
    <property type="match status" value="1"/>
</dbReference>
<dbReference type="GO" id="GO:0016567">
    <property type="term" value="P:protein ubiquitination"/>
    <property type="evidence" value="ECO:0007669"/>
    <property type="project" value="TreeGrafter"/>
</dbReference>
<keyword evidence="1 2" id="KW-0539">Nucleus</keyword>
<comment type="subcellular location">
    <subcellularLocation>
        <location evidence="2">Nucleus</location>
    </subcellularLocation>
</comment>
<evidence type="ECO:0000313" key="6">
    <source>
        <dbReference type="Proteomes" id="UP000054845"/>
    </source>
</evidence>
<dbReference type="PROSITE" id="PS51015">
    <property type="entry name" value="YDG"/>
    <property type="match status" value="1"/>
</dbReference>
<dbReference type="PANTHER" id="PTHR14140">
    <property type="entry name" value="E3 UBIQUITIN-PROTEIN LIGASE UHRF-RELATED"/>
    <property type="match status" value="1"/>
</dbReference>
<keyword evidence="6" id="KW-1185">Reference proteome</keyword>
<evidence type="ECO:0000256" key="2">
    <source>
        <dbReference type="PROSITE-ProRule" id="PRU00358"/>
    </source>
</evidence>
<accession>A0A0P1BCV5</accession>
<proteinExistence type="predicted"/>
<dbReference type="GO" id="GO:0005634">
    <property type="term" value="C:nucleus"/>
    <property type="evidence" value="ECO:0007669"/>
    <property type="project" value="UniProtKB-SubCell"/>
</dbReference>
<sequence length="521" mass="57301">MDDINDSDLEAQRFANDAAIDSDTESVPGRQSIQACVNDLVTKLGSAQLVEMPVERQPEQMNAPPPLRRSARLQKKAYKTHSQRQKEFGHIPDVNVGSWWSDREGCSEAAVHAPTDNVISGDPHQGCWSLLLPTGREGEVDEGETLIIVGSDLIKPTPKKTHNQSLSHGPNATLLMNLYTDQPIRVVRGYQAQNCFAPLEGYSYSGLYEITECSLKRGPAGAVVCYFFLTRCEDQPPLPFYDQDAAPYPSLSPLSTEHAADADDEEDDDDDKSIHSGPVRSPNPIYVANPPLPWNGHAGAPRNTGPGLEPLPDSTLDLPPHTDRGHDDDADAATVSQLLGDETSLRDLDNSSAAVSFTPERAAHEAPQPIIGDDDMKVDDEVELISVYRPEFDSASGRNRRNRRERRDRRNQRSIGAAIQTSEAPPSTGDQDGGDIEITMQRLLGQPRLSLWNGNGPIPIPSIQELGDADAYASQRARRRRRREGSPEIFLRNLSIYSYDDPFARLPTPSPGWDSAVEMTS</sequence>
<evidence type="ECO:0000256" key="1">
    <source>
        <dbReference type="ARBA" id="ARBA00023242"/>
    </source>
</evidence>
<feature type="region of interest" description="Disordered" evidence="3">
    <location>
        <begin position="240"/>
        <end position="329"/>
    </location>
</feature>
<name>A0A0P1BCV5_9BASI</name>
<reference evidence="5 6" key="1">
    <citation type="submission" date="2014-09" db="EMBL/GenBank/DDBJ databases">
        <authorList>
            <person name="Magalhaes I.L.F."/>
            <person name="Oliveira U."/>
            <person name="Santos F.R."/>
            <person name="Vidigal T.H.D.A."/>
            <person name="Brescovit A.D."/>
            <person name="Santos A.J."/>
        </authorList>
    </citation>
    <scope>NUCLEOTIDE SEQUENCE [LARGE SCALE GENOMIC DNA]</scope>
</reference>
<dbReference type="AlphaFoldDB" id="A0A0P1BCV5"/>
<feature type="region of interest" description="Disordered" evidence="3">
    <location>
        <begin position="394"/>
        <end position="435"/>
    </location>
</feature>
<organism evidence="5 6">
    <name type="scientific">Ceraceosorus bombacis</name>
    <dbReference type="NCBI Taxonomy" id="401625"/>
    <lineage>
        <taxon>Eukaryota</taxon>
        <taxon>Fungi</taxon>
        <taxon>Dikarya</taxon>
        <taxon>Basidiomycota</taxon>
        <taxon>Ustilaginomycotina</taxon>
        <taxon>Exobasidiomycetes</taxon>
        <taxon>Ceraceosorales</taxon>
        <taxon>Ceraceosoraceae</taxon>
        <taxon>Ceraceosorus</taxon>
    </lineage>
</organism>
<dbReference type="InterPro" id="IPR036987">
    <property type="entry name" value="SRA-YDG_sf"/>
</dbReference>
<dbReference type="InterPro" id="IPR003105">
    <property type="entry name" value="SRA_YDG"/>
</dbReference>
<dbReference type="STRING" id="401625.A0A0P1BCV5"/>
<dbReference type="Gene3D" id="2.30.280.10">
    <property type="entry name" value="SRA-YDG"/>
    <property type="match status" value="1"/>
</dbReference>
<dbReference type="GO" id="GO:0061630">
    <property type="term" value="F:ubiquitin protein ligase activity"/>
    <property type="evidence" value="ECO:0007669"/>
    <property type="project" value="TreeGrafter"/>
</dbReference>
<feature type="domain" description="YDG" evidence="4">
    <location>
        <begin position="89"/>
        <end position="231"/>
    </location>
</feature>
<protein>
    <submittedName>
        <fullName evidence="5">E3 UBIQUITIN-PROTEIN LIGASE ORTHRUS 1-RELATED</fullName>
    </submittedName>
</protein>
<dbReference type="OrthoDB" id="2270193at2759"/>
<dbReference type="GO" id="GO:0044027">
    <property type="term" value="P:negative regulation of gene expression via chromosomal CpG island methylation"/>
    <property type="evidence" value="ECO:0007669"/>
    <property type="project" value="TreeGrafter"/>
</dbReference>
<dbReference type="SUPFAM" id="SSF88697">
    <property type="entry name" value="PUA domain-like"/>
    <property type="match status" value="1"/>
</dbReference>
<feature type="region of interest" description="Disordered" evidence="3">
    <location>
        <begin position="341"/>
        <end position="374"/>
    </location>
</feature>
<dbReference type="Proteomes" id="UP000054845">
    <property type="component" value="Unassembled WGS sequence"/>
</dbReference>
<evidence type="ECO:0000259" key="4">
    <source>
        <dbReference type="PROSITE" id="PS51015"/>
    </source>
</evidence>
<dbReference type="InterPro" id="IPR015947">
    <property type="entry name" value="PUA-like_sf"/>
</dbReference>
<dbReference type="InterPro" id="IPR045134">
    <property type="entry name" value="UHRF1/2-like"/>
</dbReference>
<dbReference type="SMART" id="SM00466">
    <property type="entry name" value="SRA"/>
    <property type="match status" value="1"/>
</dbReference>
<feature type="compositionally biased region" description="Polar residues" evidence="3">
    <location>
        <begin position="419"/>
        <end position="430"/>
    </location>
</feature>
<evidence type="ECO:0000256" key="3">
    <source>
        <dbReference type="SAM" id="MobiDB-lite"/>
    </source>
</evidence>
<dbReference type="Pfam" id="PF02182">
    <property type="entry name" value="SAD_SRA"/>
    <property type="match status" value="1"/>
</dbReference>
<feature type="compositionally biased region" description="Acidic residues" evidence="3">
    <location>
        <begin position="262"/>
        <end position="271"/>
    </location>
</feature>
<feature type="compositionally biased region" description="Basic residues" evidence="3">
    <location>
        <begin position="398"/>
        <end position="412"/>
    </location>
</feature>
<dbReference type="EMBL" id="CCYA01000217">
    <property type="protein sequence ID" value="CEH13358.1"/>
    <property type="molecule type" value="Genomic_DNA"/>
</dbReference>
<evidence type="ECO:0000313" key="5">
    <source>
        <dbReference type="EMBL" id="CEH13358.1"/>
    </source>
</evidence>